<dbReference type="SUPFAM" id="SSF81901">
    <property type="entry name" value="HCP-like"/>
    <property type="match status" value="1"/>
</dbReference>
<dbReference type="EMBL" id="JARKIE010000496">
    <property type="protein sequence ID" value="KAJ7632063.1"/>
    <property type="molecule type" value="Genomic_DNA"/>
</dbReference>
<protein>
    <recommendedName>
        <fullName evidence="1">CHAT domain-containing protein</fullName>
    </recommendedName>
</protein>
<keyword evidence="3" id="KW-1185">Reference proteome</keyword>
<reference evidence="2" key="1">
    <citation type="submission" date="2023-03" db="EMBL/GenBank/DDBJ databases">
        <title>Massive genome expansion in bonnet fungi (Mycena s.s.) driven by repeated elements and novel gene families across ecological guilds.</title>
        <authorList>
            <consortium name="Lawrence Berkeley National Laboratory"/>
            <person name="Harder C.B."/>
            <person name="Miyauchi S."/>
            <person name="Viragh M."/>
            <person name="Kuo A."/>
            <person name="Thoen E."/>
            <person name="Andreopoulos B."/>
            <person name="Lu D."/>
            <person name="Skrede I."/>
            <person name="Drula E."/>
            <person name="Henrissat B."/>
            <person name="Morin E."/>
            <person name="Kohler A."/>
            <person name="Barry K."/>
            <person name="LaButti K."/>
            <person name="Morin E."/>
            <person name="Salamov A."/>
            <person name="Lipzen A."/>
            <person name="Mereny Z."/>
            <person name="Hegedus B."/>
            <person name="Baldrian P."/>
            <person name="Stursova M."/>
            <person name="Weitz H."/>
            <person name="Taylor A."/>
            <person name="Grigoriev I.V."/>
            <person name="Nagy L.G."/>
            <person name="Martin F."/>
            <person name="Kauserud H."/>
        </authorList>
    </citation>
    <scope>NUCLEOTIDE SEQUENCE</scope>
    <source>
        <strain evidence="2">CBHHK067</strain>
    </source>
</reference>
<dbReference type="Pfam" id="PF12770">
    <property type="entry name" value="CHAT"/>
    <property type="match status" value="1"/>
</dbReference>
<feature type="domain" description="CHAT" evidence="1">
    <location>
        <begin position="753"/>
        <end position="874"/>
    </location>
</feature>
<evidence type="ECO:0000313" key="2">
    <source>
        <dbReference type="EMBL" id="KAJ7632063.1"/>
    </source>
</evidence>
<proteinExistence type="predicted"/>
<dbReference type="InterPro" id="IPR011990">
    <property type="entry name" value="TPR-like_helical_dom_sf"/>
</dbReference>
<dbReference type="Gene3D" id="1.25.40.10">
    <property type="entry name" value="Tetratricopeptide repeat domain"/>
    <property type="match status" value="2"/>
</dbReference>
<evidence type="ECO:0000259" key="1">
    <source>
        <dbReference type="Pfam" id="PF12770"/>
    </source>
</evidence>
<organism evidence="2 3">
    <name type="scientific">Mycena rosella</name>
    <name type="common">Pink bonnet</name>
    <name type="synonym">Agaricus rosellus</name>
    <dbReference type="NCBI Taxonomy" id="1033263"/>
    <lineage>
        <taxon>Eukaryota</taxon>
        <taxon>Fungi</taxon>
        <taxon>Dikarya</taxon>
        <taxon>Basidiomycota</taxon>
        <taxon>Agaricomycotina</taxon>
        <taxon>Agaricomycetes</taxon>
        <taxon>Agaricomycetidae</taxon>
        <taxon>Agaricales</taxon>
        <taxon>Marasmiineae</taxon>
        <taxon>Mycenaceae</taxon>
        <taxon>Mycena</taxon>
    </lineage>
</organism>
<sequence>MYKQAYHFKEQFDTGVHGALDLAISKFQEVVELSQGGHPRVVQALAGCFLDRYMRSGEIKDLDDALENFQAVLRKRYHELQEQEDLHAALENANEALDLILPEQQARVMVLKNLAILNPTEHQPIMEITIRLGQEALDLAPAGHQNRAENLHGLAVLLGDRFQEQGNLPDLESALKLNEEAAKLDPHNVDYLHDLTMTFRDQYQRHQDLSDLEAMLEWSQATLDVTPASHIRRPACLENRSAALIDRYQKLGDLNDLQEALKLDQAALVLTPDKHPARAGRLQSIASSYTLIYEKLRDLRDLEAAIQAPLEAIKITPTQHPGRGEFSHRLGICFTHRYHKLGDVKDLQDALLRDQESVQLGSKARTHEVQYLVSLSVSYRDRYERFKDSEDLESALDHEKKALALVQQDDFDGLGHCLRSLAGSFAHTYRSSGIPGDYDTAHGYYSRFFETYASNPELSWQTALEWASFAEQSKSLHWKDHCITAYTTAYMLLPEILWIGHAMPVRHSVLRRLNIGQTTATAVRICIDLGDSAKTLTKAVEIMEQGLATEFQRMLQLNTTVKGLLTCDADEFKKLSAELSSGTAINPLHTVIKRNQLLGKNPDTKDFLLPKSYDILCQASREGPVVTLNSHKDHCDGLSGEREQFISKTTEECFEDLLLWLEINIVAPIYRVLGSHEIHGGRLWWLPTGAFTGLPLHASCSTSQFIHSYTTTLGSLIESYNKKSSSTMPKLGIVGVTQTDSQGSHYLPQDSIEPSKSRLLLYEGNLELETILQSTALPNAELVFLAACQTAMGDAELVNESIHLSGGFIAAGFRSAIGTLWSMNNLDGPLVAKMVYSYLFRDGNQPQARESAKTLHLAVEELKARKYRDSIFWWVLRPAGKRTWLKNTVRYLDLKKGLGANG</sequence>
<evidence type="ECO:0000313" key="3">
    <source>
        <dbReference type="Proteomes" id="UP001221757"/>
    </source>
</evidence>
<dbReference type="AlphaFoldDB" id="A0AAD7FPG4"/>
<comment type="caution">
    <text evidence="2">The sequence shown here is derived from an EMBL/GenBank/DDBJ whole genome shotgun (WGS) entry which is preliminary data.</text>
</comment>
<dbReference type="Proteomes" id="UP001221757">
    <property type="component" value="Unassembled WGS sequence"/>
</dbReference>
<name>A0AAD7FPG4_MYCRO</name>
<accession>A0AAD7FPG4</accession>
<dbReference type="InterPro" id="IPR024983">
    <property type="entry name" value="CHAT_dom"/>
</dbReference>
<gene>
    <name evidence="2" type="ORF">B0H17DRAFT_1150009</name>
</gene>
<dbReference type="SUPFAM" id="SSF48452">
    <property type="entry name" value="TPR-like"/>
    <property type="match status" value="1"/>
</dbReference>